<evidence type="ECO:0000313" key="8">
    <source>
        <dbReference type="EMBL" id="CAH2036565.1"/>
    </source>
</evidence>
<feature type="region of interest" description="Disordered" evidence="6">
    <location>
        <begin position="697"/>
        <end position="732"/>
    </location>
</feature>
<feature type="region of interest" description="Disordered" evidence="6">
    <location>
        <begin position="262"/>
        <end position="304"/>
    </location>
</feature>
<keyword evidence="3 7" id="KW-0812">Transmembrane</keyword>
<organism evidence="8 9">
    <name type="scientific">Thlaspi arvense</name>
    <name type="common">Field penny-cress</name>
    <dbReference type="NCBI Taxonomy" id="13288"/>
    <lineage>
        <taxon>Eukaryota</taxon>
        <taxon>Viridiplantae</taxon>
        <taxon>Streptophyta</taxon>
        <taxon>Embryophyta</taxon>
        <taxon>Tracheophyta</taxon>
        <taxon>Spermatophyta</taxon>
        <taxon>Magnoliopsida</taxon>
        <taxon>eudicotyledons</taxon>
        <taxon>Gunneridae</taxon>
        <taxon>Pentapetalae</taxon>
        <taxon>rosids</taxon>
        <taxon>malvids</taxon>
        <taxon>Brassicales</taxon>
        <taxon>Brassicaceae</taxon>
        <taxon>Thlaspideae</taxon>
        <taxon>Thlaspi</taxon>
    </lineage>
</organism>
<dbReference type="Pfam" id="PF00230">
    <property type="entry name" value="MIP"/>
    <property type="match status" value="1"/>
</dbReference>
<dbReference type="InterPro" id="IPR034294">
    <property type="entry name" value="Aquaporin_transptr"/>
</dbReference>
<dbReference type="Proteomes" id="UP000836841">
    <property type="component" value="Chromosome 1"/>
</dbReference>
<dbReference type="SUPFAM" id="SSF81338">
    <property type="entry name" value="Aquaporin-like"/>
    <property type="match status" value="1"/>
</dbReference>
<name>A0AAU9R9D2_THLAR</name>
<evidence type="ECO:0000256" key="3">
    <source>
        <dbReference type="ARBA" id="ARBA00022692"/>
    </source>
</evidence>
<dbReference type="InterPro" id="IPR022357">
    <property type="entry name" value="MIP_CS"/>
</dbReference>
<evidence type="ECO:0000256" key="1">
    <source>
        <dbReference type="ARBA" id="ARBA00004141"/>
    </source>
</evidence>
<feature type="non-terminal residue" evidence="8">
    <location>
        <position position="772"/>
    </location>
</feature>
<feature type="transmembrane region" description="Helical" evidence="7">
    <location>
        <begin position="103"/>
        <end position="121"/>
    </location>
</feature>
<evidence type="ECO:0000256" key="2">
    <source>
        <dbReference type="ARBA" id="ARBA00022448"/>
    </source>
</evidence>
<dbReference type="PROSITE" id="PS00221">
    <property type="entry name" value="MIP"/>
    <property type="match status" value="1"/>
</dbReference>
<evidence type="ECO:0000256" key="6">
    <source>
        <dbReference type="SAM" id="MobiDB-lite"/>
    </source>
</evidence>
<feature type="transmembrane region" description="Helical" evidence="7">
    <location>
        <begin position="142"/>
        <end position="162"/>
    </location>
</feature>
<dbReference type="InterPro" id="IPR023271">
    <property type="entry name" value="Aquaporin-like"/>
</dbReference>
<dbReference type="GO" id="GO:0015250">
    <property type="term" value="F:water channel activity"/>
    <property type="evidence" value="ECO:0007669"/>
    <property type="project" value="TreeGrafter"/>
</dbReference>
<keyword evidence="4 7" id="KW-1133">Transmembrane helix</keyword>
<keyword evidence="5 7" id="KW-0472">Membrane</keyword>
<dbReference type="InterPro" id="IPR000425">
    <property type="entry name" value="MIP"/>
</dbReference>
<dbReference type="EMBL" id="OU466857">
    <property type="protein sequence ID" value="CAH2036565.1"/>
    <property type="molecule type" value="Genomic_DNA"/>
</dbReference>
<dbReference type="AlphaFoldDB" id="A0AAU9R9D2"/>
<feature type="region of interest" description="Disordered" evidence="6">
    <location>
        <begin position="361"/>
        <end position="397"/>
    </location>
</feature>
<accession>A0AAU9R9D2</accession>
<feature type="compositionally biased region" description="Basic and acidic residues" evidence="6">
    <location>
        <begin position="262"/>
        <end position="271"/>
    </location>
</feature>
<dbReference type="PANTHER" id="PTHR45665:SF42">
    <property type="entry name" value="TONOPLAST INTRINSIC PROTEIN"/>
    <property type="match status" value="1"/>
</dbReference>
<keyword evidence="9" id="KW-1185">Reference proteome</keyword>
<comment type="subcellular location">
    <subcellularLocation>
        <location evidence="1">Membrane</location>
        <topology evidence="1">Multi-pass membrane protein</topology>
    </subcellularLocation>
</comment>
<feature type="transmembrane region" description="Helical" evidence="7">
    <location>
        <begin position="12"/>
        <end position="35"/>
    </location>
</feature>
<feature type="compositionally biased region" description="Low complexity" evidence="6">
    <location>
        <begin position="370"/>
        <end position="395"/>
    </location>
</feature>
<protein>
    <submittedName>
        <fullName evidence="8">Uncharacterized protein</fullName>
    </submittedName>
</protein>
<dbReference type="PRINTS" id="PR00783">
    <property type="entry name" value="MINTRINSICP"/>
</dbReference>
<feature type="region of interest" description="Disordered" evidence="6">
    <location>
        <begin position="188"/>
        <end position="232"/>
    </location>
</feature>
<keyword evidence="2" id="KW-0813">Transport</keyword>
<dbReference type="Gene3D" id="1.20.1080.10">
    <property type="entry name" value="Glycerol uptake facilitator protein"/>
    <property type="match status" value="1"/>
</dbReference>
<sequence length="772" mass="83902">MVGTGKLTENAALDASGLVAIAICYGFALFVAVSIAANHSGGHVNPAVTFGLVGKLKIVTGVFYWVAQLLSSTLACYLLKYVTGGLAIPIHSVAAGVGSVQGVLMEIIITFALVYTVTRLLRRFLGQSGDIFSPSPFSINTHTLISLFLLAAFPLAATAATIKQAEARRLGVQEVCARAVYRNADRSRSRPLENRLQGVPTARSAQGAGRSGSQPRGLLGEPAVVRLGSRRRSARSRSLGVPAEVCSGSLLRSIWGGPFREPAEVRSESRQRSAQSRPLGEPAKRAAQRAYRGSPGELPARGAGCSGMPVAHELARLEGLSPAPRGRCRLFADFVDLSQPVVCLSYAWFLMESGSSPMFPQGGSSPFQCSGGSTSSSSTGSTSSSRGKSVSSSGSKFVDIEGVEGGHDICRDGDTMMSGVVMEDRGETGGVIAETRGRMTIKVYADSNTELELALREDMEKGLRDFPKSRSTPESLKGIKLRCGVSGLEFRVPEPHEHLWDAPASYICLYKYWFEKCELWLLLPDLLCKTIAFTQLCPGAIQNIVGEIIVGESNDISVSLRLLEAMSNTTGFRGTITLQIEPNRKIIRTSWKKDHNWMDCYFFVRVMKDFLIRLKDDLEAFKQLGAKSWSSIVDTRAQRDLAHGIGVDFLTRAVGSMDKMMEEILTYSIPSPMIPNRSMPPRMRKICEERAAAAAKGKSVELDQGRGGKKTGLAEQEDRQNRGAAKKLPRQKGISGVPRRRLVIMTWWLGCLARGRVSRKVVWSRRNKETSG</sequence>
<gene>
    <name evidence="8" type="ORF">TAV2_LOCUS581</name>
</gene>
<evidence type="ECO:0000256" key="4">
    <source>
        <dbReference type="ARBA" id="ARBA00022989"/>
    </source>
</evidence>
<reference evidence="8 9" key="1">
    <citation type="submission" date="2022-03" db="EMBL/GenBank/DDBJ databases">
        <authorList>
            <person name="Nunn A."/>
            <person name="Chopra R."/>
            <person name="Nunn A."/>
            <person name="Contreras Garrido A."/>
        </authorList>
    </citation>
    <scope>NUCLEOTIDE SEQUENCE [LARGE SCALE GENOMIC DNA]</scope>
</reference>
<evidence type="ECO:0000313" key="9">
    <source>
        <dbReference type="Proteomes" id="UP000836841"/>
    </source>
</evidence>
<evidence type="ECO:0000256" key="7">
    <source>
        <dbReference type="SAM" id="Phobius"/>
    </source>
</evidence>
<proteinExistence type="predicted"/>
<dbReference type="PANTHER" id="PTHR45665">
    <property type="entry name" value="AQUAPORIN-8"/>
    <property type="match status" value="1"/>
</dbReference>
<evidence type="ECO:0000256" key="5">
    <source>
        <dbReference type="ARBA" id="ARBA00023136"/>
    </source>
</evidence>
<dbReference type="GO" id="GO:0016020">
    <property type="term" value="C:membrane"/>
    <property type="evidence" value="ECO:0007669"/>
    <property type="project" value="UniProtKB-SubCell"/>
</dbReference>